<keyword evidence="2" id="KW-0866">Nonsense-mediated mRNA decay</keyword>
<feature type="region of interest" description="Disordered" evidence="3">
    <location>
        <begin position="1"/>
        <end position="22"/>
    </location>
</feature>
<dbReference type="SUPFAM" id="SSF52540">
    <property type="entry name" value="P-loop containing nucleoside triphosphate hydrolases"/>
    <property type="match status" value="2"/>
</dbReference>
<feature type="compositionally biased region" description="Basic and acidic residues" evidence="3">
    <location>
        <begin position="11"/>
        <end position="22"/>
    </location>
</feature>
<name>A0A5S6QVF0_TRIMR</name>
<proteinExistence type="inferred from homology"/>
<accession>A0A5S6QVF0</accession>
<sequence length="468" mass="53071">MRSSQVRKGRFPQEDLTKESEDPLCHKSFVLLTKSASRAVKRNGEDDAQAQADLSAQFSFLKCSNDTEVHPVNSNEHVEPATDQEHSKIVDTEEAPTESFSPPCISDLGYLERMIAELPKDDKDMPKVVHCSKKRIQSTFTRTLRGGIPLITEFMEWSDQLMDYLDQNNGNFFTVGVLGPQGVGKSTFLSMLAGNSSSDMYRQYKFRPESKECAESGWYQTAGVHVYINAHRTILLDAQPLLSAAVMRNITQCNRTGRVGQKGGTCPDSLALESMRIAAFILQVCHLVFVVVDHFIDQDFVRFILASDMLKPAVRAYDGLGEVNRLPHVVFVQHKARCEDFHVRAYVQKSAVLSELLRGCSLNCFGNFAMTPTFLCLPREPACQVNLFILPNIKPRGYNRQFYDGYHPIPEYDDLMEDLRNQAMALRRECVKLNVFVDEKSWYSYALKIWEATTQSKAILTYAQMYYG</sequence>
<dbReference type="GO" id="GO:0000184">
    <property type="term" value="P:nuclear-transcribed mRNA catabolic process, nonsense-mediated decay"/>
    <property type="evidence" value="ECO:0007669"/>
    <property type="project" value="UniProtKB-KW"/>
</dbReference>
<dbReference type="Proteomes" id="UP000046395">
    <property type="component" value="Unassembled WGS sequence"/>
</dbReference>
<comment type="similarity">
    <text evidence="1">Belongs to the SMG9 family.</text>
</comment>
<feature type="compositionally biased region" description="Basic and acidic residues" evidence="3">
    <location>
        <begin position="76"/>
        <end position="91"/>
    </location>
</feature>
<feature type="region of interest" description="Disordered" evidence="3">
    <location>
        <begin position="73"/>
        <end position="100"/>
    </location>
</feature>
<dbReference type="Gene3D" id="3.40.50.300">
    <property type="entry name" value="P-loop containing nucleotide triphosphate hydrolases"/>
    <property type="match status" value="1"/>
</dbReference>
<dbReference type="PANTHER" id="PTHR14270:SF0">
    <property type="entry name" value="NONSENSE-MEDIATED MRNA DECAY FACTOR SMG9"/>
    <property type="match status" value="1"/>
</dbReference>
<keyword evidence="4" id="KW-1185">Reference proteome</keyword>
<evidence type="ECO:0000313" key="4">
    <source>
        <dbReference type="Proteomes" id="UP000046395"/>
    </source>
</evidence>
<feature type="compositionally biased region" description="Basic residues" evidence="3">
    <location>
        <begin position="1"/>
        <end position="10"/>
    </location>
</feature>
<protein>
    <recommendedName>
        <fullName evidence="6">Protein SMG9</fullName>
    </recommendedName>
</protein>
<dbReference type="PANTHER" id="PTHR14270">
    <property type="entry name" value="NONSENSE-MEDIATED MRNA DECAY FACTOR SMG9"/>
    <property type="match status" value="1"/>
</dbReference>
<dbReference type="InterPro" id="IPR027417">
    <property type="entry name" value="P-loop_NTPase"/>
</dbReference>
<reference evidence="5" key="1">
    <citation type="submission" date="2019-12" db="UniProtKB">
        <authorList>
            <consortium name="WormBaseParasite"/>
        </authorList>
    </citation>
    <scope>IDENTIFICATION</scope>
</reference>
<evidence type="ECO:0000256" key="2">
    <source>
        <dbReference type="ARBA" id="ARBA00023161"/>
    </source>
</evidence>
<dbReference type="STRING" id="70415.A0A5S6QVF0"/>
<dbReference type="AlphaFoldDB" id="A0A5S6QVF0"/>
<dbReference type="InterPro" id="IPR039177">
    <property type="entry name" value="SMG9"/>
</dbReference>
<organism evidence="4 5">
    <name type="scientific">Trichuris muris</name>
    <name type="common">Mouse whipworm</name>
    <dbReference type="NCBI Taxonomy" id="70415"/>
    <lineage>
        <taxon>Eukaryota</taxon>
        <taxon>Metazoa</taxon>
        <taxon>Ecdysozoa</taxon>
        <taxon>Nematoda</taxon>
        <taxon>Enoplea</taxon>
        <taxon>Dorylaimia</taxon>
        <taxon>Trichinellida</taxon>
        <taxon>Trichuridae</taxon>
        <taxon>Trichuris</taxon>
    </lineage>
</organism>
<evidence type="ECO:0008006" key="6">
    <source>
        <dbReference type="Google" id="ProtNLM"/>
    </source>
</evidence>
<evidence type="ECO:0000313" key="5">
    <source>
        <dbReference type="WBParaSite" id="TMUE_3000011381.1"/>
    </source>
</evidence>
<evidence type="ECO:0000256" key="3">
    <source>
        <dbReference type="SAM" id="MobiDB-lite"/>
    </source>
</evidence>
<evidence type="ECO:0000256" key="1">
    <source>
        <dbReference type="ARBA" id="ARBA00007712"/>
    </source>
</evidence>
<dbReference type="WBParaSite" id="TMUE_3000011381.1">
    <property type="protein sequence ID" value="TMUE_3000011381.1"/>
    <property type="gene ID" value="WBGene00291797"/>
</dbReference>